<evidence type="ECO:0000313" key="1">
    <source>
        <dbReference type="EMBL" id="KAF8425402.1"/>
    </source>
</evidence>
<sequence>MTLSYRFDRLGELNDLEDAISKYRDAIDLTPLKSLGVSVLVPRMYKTQIDLRTVD</sequence>
<dbReference type="Proteomes" id="UP001194468">
    <property type="component" value="Unassembled WGS sequence"/>
</dbReference>
<name>A0AAD4BFM2_BOLED</name>
<comment type="caution">
    <text evidence="1">The sequence shown here is derived from an EMBL/GenBank/DDBJ whole genome shotgun (WGS) entry which is preliminary data.</text>
</comment>
<evidence type="ECO:0000313" key="2">
    <source>
        <dbReference type="Proteomes" id="UP001194468"/>
    </source>
</evidence>
<accession>A0AAD4BFM2</accession>
<protein>
    <submittedName>
        <fullName evidence="1">Uncharacterized protein</fullName>
    </submittedName>
</protein>
<proteinExistence type="predicted"/>
<reference evidence="1" key="1">
    <citation type="submission" date="2019-10" db="EMBL/GenBank/DDBJ databases">
        <authorList>
            <consortium name="DOE Joint Genome Institute"/>
            <person name="Kuo A."/>
            <person name="Miyauchi S."/>
            <person name="Kiss E."/>
            <person name="Drula E."/>
            <person name="Kohler A."/>
            <person name="Sanchez-Garcia M."/>
            <person name="Andreopoulos B."/>
            <person name="Barry K.W."/>
            <person name="Bonito G."/>
            <person name="Buee M."/>
            <person name="Carver A."/>
            <person name="Chen C."/>
            <person name="Cichocki N."/>
            <person name="Clum A."/>
            <person name="Culley D."/>
            <person name="Crous P.W."/>
            <person name="Fauchery L."/>
            <person name="Girlanda M."/>
            <person name="Hayes R."/>
            <person name="Keri Z."/>
            <person name="LaButti K."/>
            <person name="Lipzen A."/>
            <person name="Lombard V."/>
            <person name="Magnuson J."/>
            <person name="Maillard F."/>
            <person name="Morin E."/>
            <person name="Murat C."/>
            <person name="Nolan M."/>
            <person name="Ohm R."/>
            <person name="Pangilinan J."/>
            <person name="Pereira M."/>
            <person name="Perotto S."/>
            <person name="Peter M."/>
            <person name="Riley R."/>
            <person name="Sitrit Y."/>
            <person name="Stielow B."/>
            <person name="Szollosi G."/>
            <person name="Zifcakova L."/>
            <person name="Stursova M."/>
            <person name="Spatafora J.W."/>
            <person name="Tedersoo L."/>
            <person name="Vaario L.-M."/>
            <person name="Yamada A."/>
            <person name="Yan M."/>
            <person name="Wang P."/>
            <person name="Xu J."/>
            <person name="Bruns T."/>
            <person name="Baldrian P."/>
            <person name="Vilgalys R."/>
            <person name="Henrissat B."/>
            <person name="Grigoriev I.V."/>
            <person name="Hibbett D."/>
            <person name="Nagy L.G."/>
            <person name="Martin F.M."/>
        </authorList>
    </citation>
    <scope>NUCLEOTIDE SEQUENCE</scope>
    <source>
        <strain evidence="1">BED1</strain>
    </source>
</reference>
<dbReference type="AlphaFoldDB" id="A0AAD4BFM2"/>
<reference evidence="1" key="2">
    <citation type="journal article" date="2020" name="Nat. Commun.">
        <title>Large-scale genome sequencing of mycorrhizal fungi provides insights into the early evolution of symbiotic traits.</title>
        <authorList>
            <person name="Miyauchi S."/>
            <person name="Kiss E."/>
            <person name="Kuo A."/>
            <person name="Drula E."/>
            <person name="Kohler A."/>
            <person name="Sanchez-Garcia M."/>
            <person name="Morin E."/>
            <person name="Andreopoulos B."/>
            <person name="Barry K.W."/>
            <person name="Bonito G."/>
            <person name="Buee M."/>
            <person name="Carver A."/>
            <person name="Chen C."/>
            <person name="Cichocki N."/>
            <person name="Clum A."/>
            <person name="Culley D."/>
            <person name="Crous P.W."/>
            <person name="Fauchery L."/>
            <person name="Girlanda M."/>
            <person name="Hayes R.D."/>
            <person name="Keri Z."/>
            <person name="LaButti K."/>
            <person name="Lipzen A."/>
            <person name="Lombard V."/>
            <person name="Magnuson J."/>
            <person name="Maillard F."/>
            <person name="Murat C."/>
            <person name="Nolan M."/>
            <person name="Ohm R.A."/>
            <person name="Pangilinan J."/>
            <person name="Pereira M.F."/>
            <person name="Perotto S."/>
            <person name="Peter M."/>
            <person name="Pfister S."/>
            <person name="Riley R."/>
            <person name="Sitrit Y."/>
            <person name="Stielow J.B."/>
            <person name="Szollosi G."/>
            <person name="Zifcakova L."/>
            <person name="Stursova M."/>
            <person name="Spatafora J.W."/>
            <person name="Tedersoo L."/>
            <person name="Vaario L.M."/>
            <person name="Yamada A."/>
            <person name="Yan M."/>
            <person name="Wang P."/>
            <person name="Xu J."/>
            <person name="Bruns T."/>
            <person name="Baldrian P."/>
            <person name="Vilgalys R."/>
            <person name="Dunand C."/>
            <person name="Henrissat B."/>
            <person name="Grigoriev I.V."/>
            <person name="Hibbett D."/>
            <person name="Nagy L.G."/>
            <person name="Martin F.M."/>
        </authorList>
    </citation>
    <scope>NUCLEOTIDE SEQUENCE</scope>
    <source>
        <strain evidence="1">BED1</strain>
    </source>
</reference>
<keyword evidence="2" id="KW-1185">Reference proteome</keyword>
<gene>
    <name evidence="1" type="ORF">L210DRAFT_988267</name>
</gene>
<dbReference type="EMBL" id="WHUW01000095">
    <property type="protein sequence ID" value="KAF8425402.1"/>
    <property type="molecule type" value="Genomic_DNA"/>
</dbReference>
<organism evidence="1 2">
    <name type="scientific">Boletus edulis BED1</name>
    <dbReference type="NCBI Taxonomy" id="1328754"/>
    <lineage>
        <taxon>Eukaryota</taxon>
        <taxon>Fungi</taxon>
        <taxon>Dikarya</taxon>
        <taxon>Basidiomycota</taxon>
        <taxon>Agaricomycotina</taxon>
        <taxon>Agaricomycetes</taxon>
        <taxon>Agaricomycetidae</taxon>
        <taxon>Boletales</taxon>
        <taxon>Boletineae</taxon>
        <taxon>Boletaceae</taxon>
        <taxon>Boletoideae</taxon>
        <taxon>Boletus</taxon>
    </lineage>
</organism>